<dbReference type="Gene3D" id="2.60.40.150">
    <property type="entry name" value="C2 domain"/>
    <property type="match status" value="1"/>
</dbReference>
<dbReference type="Pfam" id="PF00168">
    <property type="entry name" value="C2"/>
    <property type="match status" value="1"/>
</dbReference>
<proteinExistence type="predicted"/>
<dbReference type="InterPro" id="IPR051324">
    <property type="entry name" value="Stress/Tellurium_Resist"/>
</dbReference>
<organism evidence="2 3">
    <name type="scientific">Chrysochromulina tobinii</name>
    <dbReference type="NCBI Taxonomy" id="1460289"/>
    <lineage>
        <taxon>Eukaryota</taxon>
        <taxon>Haptista</taxon>
        <taxon>Haptophyta</taxon>
        <taxon>Prymnesiophyceae</taxon>
        <taxon>Prymnesiales</taxon>
        <taxon>Chrysochromulinaceae</taxon>
        <taxon>Chrysochromulina</taxon>
    </lineage>
</organism>
<evidence type="ECO:0000313" key="3">
    <source>
        <dbReference type="Proteomes" id="UP000037460"/>
    </source>
</evidence>
<protein>
    <submittedName>
        <fullName evidence="2">Stress protein</fullName>
    </submittedName>
</protein>
<dbReference type="PANTHER" id="PTHR32097">
    <property type="entry name" value="CAMP-BINDING PROTEIN 1-RELATED"/>
    <property type="match status" value="1"/>
</dbReference>
<feature type="domain" description="C2" evidence="1">
    <location>
        <begin position="1"/>
        <end position="127"/>
    </location>
</feature>
<dbReference type="AlphaFoldDB" id="A0A0M0J5X8"/>
<dbReference type="SMART" id="SM00239">
    <property type="entry name" value="C2"/>
    <property type="match status" value="1"/>
</dbReference>
<dbReference type="EMBL" id="JWZX01003338">
    <property type="protein sequence ID" value="KOO21742.1"/>
    <property type="molecule type" value="Genomic_DNA"/>
</dbReference>
<dbReference type="InterPro" id="IPR000008">
    <property type="entry name" value="C2_dom"/>
</dbReference>
<accession>A0A0M0J5X8</accession>
<sequence>MAARREDDDVLGCEIDCTIISGRNLVAKDGTGMLSMGAKKTSDPYVVVSFGGQKLTKTEVKDKTLAPTYDHGFKSVLVGKQYQPDLPIVFSIFDSDKGILEGSDDPMGEVHIPLRELIKGKEREGYFPVQKCKGCSNATGELKIKIVALLRRAVSLQPKDTTKLGPSGMLAVGLGWEPLAGKRSLTEAAIDLDTACVALGFDGKINMSESVYFAQLHSASGAVRHSGDEREGDADLGEGDDEMIHIQLERVPPSVCALYLVGTVATEGKSFADVKSARMRLIDMQTGVEKCRFYPGTGGMHTACFLGRIARVSASTPWTLQAIGEYDHTARDWGTLAPEIQMYSKDLVPGIKVNLADRVAIMRKGGVIRVRDYVPEGQLPPTLGLGLAWDVTNGVNIDLDASALLLDANLRQVDLVFFNKLSSSDGSVRHGGDEREGDEKGDDEKIFLNLAKVHPAVAYIGFVINSYSGQELDDVKGASCHLYDTGSCRDLAKFEIHNCSFLDKHTAMVVGMLYRDAGTGEWAFEIISEAAQGRTAHDNVDELQRFITQRGQRALPAMRLPPGQQVMLGGMSGLAAALPVALPIPSPGPSTLPMALPTALPVAPP</sequence>
<dbReference type="PROSITE" id="PS50004">
    <property type="entry name" value="C2"/>
    <property type="match status" value="1"/>
</dbReference>
<gene>
    <name evidence="2" type="ORF">Ctob_001318</name>
</gene>
<dbReference type="CDD" id="cd06974">
    <property type="entry name" value="TerD_like"/>
    <property type="match status" value="2"/>
</dbReference>
<dbReference type="InterPro" id="IPR003325">
    <property type="entry name" value="TerD"/>
</dbReference>
<reference evidence="3" key="1">
    <citation type="journal article" date="2015" name="PLoS Genet.">
        <title>Genome Sequence and Transcriptome Analyses of Chrysochromulina tobin: Metabolic Tools for Enhanced Algal Fitness in the Prominent Order Prymnesiales (Haptophyceae).</title>
        <authorList>
            <person name="Hovde B.T."/>
            <person name="Deodato C.R."/>
            <person name="Hunsperger H.M."/>
            <person name="Ryken S.A."/>
            <person name="Yost W."/>
            <person name="Jha R.K."/>
            <person name="Patterson J."/>
            <person name="Monnat R.J. Jr."/>
            <person name="Barlow S.B."/>
            <person name="Starkenburg S.R."/>
            <person name="Cattolico R.A."/>
        </authorList>
    </citation>
    <scope>NUCLEOTIDE SEQUENCE</scope>
    <source>
        <strain evidence="3">CCMP291</strain>
    </source>
</reference>
<dbReference type="Proteomes" id="UP000037460">
    <property type="component" value="Unassembled WGS sequence"/>
</dbReference>
<dbReference type="CDD" id="cd00030">
    <property type="entry name" value="C2"/>
    <property type="match status" value="1"/>
</dbReference>
<dbReference type="SUPFAM" id="SSF49562">
    <property type="entry name" value="C2 domain (Calcium/lipid-binding domain, CaLB)"/>
    <property type="match status" value="1"/>
</dbReference>
<dbReference type="OrthoDB" id="47270at2759"/>
<evidence type="ECO:0000259" key="1">
    <source>
        <dbReference type="PROSITE" id="PS50004"/>
    </source>
</evidence>
<dbReference type="InterPro" id="IPR035892">
    <property type="entry name" value="C2_domain_sf"/>
</dbReference>
<keyword evidence="3" id="KW-1185">Reference proteome</keyword>
<dbReference type="Gene3D" id="2.60.60.30">
    <property type="entry name" value="sav2460 like domains"/>
    <property type="match status" value="2"/>
</dbReference>
<name>A0A0M0J5X8_9EUKA</name>
<dbReference type="PANTHER" id="PTHR32097:SF17">
    <property type="entry name" value="CAMP-BINDING PROTEIN 1-RELATED"/>
    <property type="match status" value="1"/>
</dbReference>
<evidence type="ECO:0000313" key="2">
    <source>
        <dbReference type="EMBL" id="KOO21742.1"/>
    </source>
</evidence>
<dbReference type="Pfam" id="PF02342">
    <property type="entry name" value="TerD"/>
    <property type="match status" value="2"/>
</dbReference>
<comment type="caution">
    <text evidence="2">The sequence shown here is derived from an EMBL/GenBank/DDBJ whole genome shotgun (WGS) entry which is preliminary data.</text>
</comment>